<evidence type="ECO:0000313" key="1">
    <source>
        <dbReference type="EMBL" id="KAJ2968180.1"/>
    </source>
</evidence>
<reference evidence="1" key="1">
    <citation type="submission" date="2022-08" db="EMBL/GenBank/DDBJ databases">
        <title>Genome Sequence of Lecanicillium fungicola.</title>
        <authorList>
            <person name="Buettner E."/>
        </authorList>
    </citation>
    <scope>NUCLEOTIDE SEQUENCE</scope>
    <source>
        <strain evidence="1">Babe33</strain>
    </source>
</reference>
<accession>A0ACC1MMF5</accession>
<evidence type="ECO:0000313" key="2">
    <source>
        <dbReference type="Proteomes" id="UP001143910"/>
    </source>
</evidence>
<proteinExistence type="predicted"/>
<comment type="caution">
    <text evidence="1">The sequence shown here is derived from an EMBL/GenBank/DDBJ whole genome shotgun (WGS) entry which is preliminary data.</text>
</comment>
<name>A0ACC1MMF5_9HYPO</name>
<protein>
    <submittedName>
        <fullName evidence="1">Uncharacterized protein</fullName>
    </submittedName>
</protein>
<organism evidence="1 2">
    <name type="scientific">Zarea fungicola</name>
    <dbReference type="NCBI Taxonomy" id="93591"/>
    <lineage>
        <taxon>Eukaryota</taxon>
        <taxon>Fungi</taxon>
        <taxon>Dikarya</taxon>
        <taxon>Ascomycota</taxon>
        <taxon>Pezizomycotina</taxon>
        <taxon>Sordariomycetes</taxon>
        <taxon>Hypocreomycetidae</taxon>
        <taxon>Hypocreales</taxon>
        <taxon>Cordycipitaceae</taxon>
        <taxon>Zarea</taxon>
    </lineage>
</organism>
<dbReference type="Proteomes" id="UP001143910">
    <property type="component" value="Unassembled WGS sequence"/>
</dbReference>
<keyword evidence="2" id="KW-1185">Reference proteome</keyword>
<sequence>MTAFNTSQRPEFAILLLSMLLILQNPTDTTGGSAFYEAVRSLYWHISADVEESIELIQAGLLIACYEYASGLVKASCKTVGSCAHMASWMSFHAAGSELTADMSDTSQDEVAEKHNIWWALVGADQLLRSTKCYADALDKHFAIHRSTIPTDLPLEAEDLDSSISTTIRGRSFNQFGLQARAALLFDQAAELCERQTAGIYGLEEYKTRVDAELRSFMALVIEKNGGRACGYCEATSLTLAALFLIHGPCMARPVHFTGLRDASNAASSLAMQTIIQIAVDIGYHFNTVSNTLNMTKVPPTCPQVLYLAAVQLLHSSDTDRAESTERVEVLREALWNYSRRWQVAAHYLEEVDQAVLKQWSKPPSTPYMFQPLENDSSLPGVAVGFDHETQPAAHLAAVWIMAPPGQELHKRVKTGCVTCRKRHIKCDEKKPTCRHCEIGYRDCQYDFAIQSSTGPSLADGRFQFSSEHVWLDTPSQVTFVHSVDVEGDASSDPFSASTPGQDISTDGTVEPSDSPFRPPVRDVPTPSVAVSEVVRDDATDIATPHAVDLTSPNSIISTESTDPVKSLVRMRMSESTLYTHGPIQPISDPLIARLLRNFINNLACWLDLNDPQRQFETFVPYLALSYPILLHAILAFSACHLHRLDGSCDDICAVHYHDLCIQGLIPALADPSTTLDNVLPISTVILRMYEMMSYETDHQRHLRGCSSLFTHNRRNIGYRALKRTAFWTYFREEIMVALATRKPTTIRPSSWKVDITWAGDTDYVKTEKMTMLTAEVIDHCFGEDAENNPEYAKRWDELQHETDTWKETLPETFRPLYMFEERKPFPEIMYSCTWHIVAMQFYHLVKVLLALHNPHRPKGMGFLHFWRIVEAEIRRHTLQLCGLTQSLDNRYPGALVNALQPLVICGQSLKTLEEQDELVHMLEQIEKSTTLATAQCIESLREAWSTQSYT</sequence>
<gene>
    <name evidence="1" type="ORF">NQ176_g9304</name>
</gene>
<dbReference type="EMBL" id="JANJQO010002074">
    <property type="protein sequence ID" value="KAJ2968180.1"/>
    <property type="molecule type" value="Genomic_DNA"/>
</dbReference>